<accession>A0ABQ6QDS8</accession>
<dbReference type="Gene3D" id="3.10.20.410">
    <property type="match status" value="1"/>
</dbReference>
<evidence type="ECO:0000313" key="13">
    <source>
        <dbReference type="EMBL" id="GMR28337.1"/>
    </source>
</evidence>
<dbReference type="Proteomes" id="UP001306668">
    <property type="component" value="Unassembled WGS sequence"/>
</dbReference>
<comment type="subcellular location">
    <subcellularLocation>
        <location evidence="1 9">Cell outer membrane</location>
        <topology evidence="1 9">Multi-pass membrane protein</topology>
    </subcellularLocation>
</comment>
<proteinExistence type="inferred from homology"/>
<dbReference type="SUPFAM" id="SSF141729">
    <property type="entry name" value="FimD N-terminal domain-like"/>
    <property type="match status" value="1"/>
</dbReference>
<feature type="domain" description="PapC-like C-terminal" evidence="11">
    <location>
        <begin position="765"/>
        <end position="827"/>
    </location>
</feature>
<feature type="domain" description="PapC N-terminal" evidence="12">
    <location>
        <begin position="35"/>
        <end position="186"/>
    </location>
</feature>
<keyword evidence="5 9" id="KW-0812">Transmembrane</keyword>
<evidence type="ECO:0000256" key="2">
    <source>
        <dbReference type="ARBA" id="ARBA00008064"/>
    </source>
</evidence>
<reference evidence="14" key="1">
    <citation type="submission" date="2023-07" db="EMBL/GenBank/DDBJ databases">
        <title>Genome sequence of Stenotrophomonas sp. Alg010 isolated from Sargassum waste.</title>
        <authorList>
            <person name="Mohapatra"/>
            <person name="B.R."/>
        </authorList>
    </citation>
    <scope>NUCLEOTIDE SEQUENCE [LARGE SCALE GENOMIC DNA]</scope>
    <source>
        <strain evidence="14">Alg010</strain>
    </source>
</reference>
<dbReference type="PROSITE" id="PS01151">
    <property type="entry name" value="FIMBRIAL_USHER"/>
    <property type="match status" value="1"/>
</dbReference>
<dbReference type="RefSeq" id="WP_338167867.1">
    <property type="nucleotide sequence ID" value="NZ_BTRJ01000026.1"/>
</dbReference>
<keyword evidence="3 9" id="KW-0813">Transport</keyword>
<evidence type="ECO:0000259" key="12">
    <source>
        <dbReference type="Pfam" id="PF13954"/>
    </source>
</evidence>
<keyword evidence="4" id="KW-1134">Transmembrane beta strand</keyword>
<gene>
    <name evidence="13" type="primary">cupB3_3</name>
    <name evidence="13" type="ORF">STENOSP10_25570</name>
</gene>
<dbReference type="Pfam" id="PF13954">
    <property type="entry name" value="PapC_N"/>
    <property type="match status" value="1"/>
</dbReference>
<dbReference type="Pfam" id="PF13953">
    <property type="entry name" value="PapC_C"/>
    <property type="match status" value="1"/>
</dbReference>
<evidence type="ECO:0000256" key="9">
    <source>
        <dbReference type="RuleBase" id="RU003884"/>
    </source>
</evidence>
<dbReference type="InterPro" id="IPR037224">
    <property type="entry name" value="PapC_N_sf"/>
</dbReference>
<evidence type="ECO:0000256" key="1">
    <source>
        <dbReference type="ARBA" id="ARBA00004571"/>
    </source>
</evidence>
<evidence type="ECO:0000256" key="6">
    <source>
        <dbReference type="ARBA" id="ARBA00022729"/>
    </source>
</evidence>
<dbReference type="InterPro" id="IPR043142">
    <property type="entry name" value="PapC-like_C_sf"/>
</dbReference>
<keyword evidence="9" id="KW-1029">Fimbrium biogenesis</keyword>
<comment type="caution">
    <text evidence="13">The sequence shown here is derived from an EMBL/GenBank/DDBJ whole genome shotgun (WGS) entry which is preliminary data.</text>
</comment>
<sequence length="862" mass="91971">MNNHRHNLSPRHHRLAVAVIAALLPVSVFAAPALEFNTTFLHGVEGGQIDISRFETDGLLPGIYSADIVVNDASIGRRHIEVRTLDGGEARICLDPALFEMLPLNRRKLDAALKQNQGEPLLVFPETTTCEALSRFIPAALATLDTGEQRLEISIPHAFVDSPRDGWVDPSRWDDGINAMLLNYQIHHTEAEQRGQRRRHTSASLDAGLNLGAWRFRHSGYFSQDSNGNRSYVASRSFAEREVRRWNAQLTLGESSTAGDIFSSVDYLGAGLRTDPRMLPEIYGTYAPVVSGVAQTNARVTISQRGRVIQEVTVAPGPFEIDDLGSTAGSGDLDVEVTEADGRVERFVVPYASLPQLLRQGQQRSSLVVGTLQGASRNEPAFAEATLRRGVGSALTAYGGALASKGYNSLVLGGALNTRVGAFSGDVTFSDARFADPVDGFGKTMQGQSYRLAYSRSFNAATSFTLSAYRYSTEGFLTFSDAARLHEDISNGGGASSVTRQRSRLDLTVRQRIGTGTLSFAGSTTDYWTENRRTTNFSVGYNGQLGRATYNISARRTLESSLFNSGAQRKSTGAFLTVSIPLGAAPSAPRLSSSVGHDQAGNNYRLGVTGNFGEDNRGVYGASYTSTPTAKDVSANVGFQASTAQLGMTWDQRRGGRQLGVSAVGGMLLHAGGLTLGQRLGDTVGLVHVPEAAGARVGHLRGVRTNSQGYALVPYLSAYRANEIPVDPRGLPLDIELRSGSVTTVPTAGAVVKAVIPTASGRSALIEVLQDSGEPLPFGLDVYDETGKVVGVVGQGSRLWVRGIDETGVLNVRLGEPGGTCAIHYDLANVDATQLQSGVCRAADVASNPDIPNLQAAHRAAD</sequence>
<evidence type="ECO:0000256" key="4">
    <source>
        <dbReference type="ARBA" id="ARBA00022452"/>
    </source>
</evidence>
<evidence type="ECO:0000256" key="5">
    <source>
        <dbReference type="ARBA" id="ARBA00022692"/>
    </source>
</evidence>
<keyword evidence="14" id="KW-1185">Reference proteome</keyword>
<dbReference type="PANTHER" id="PTHR30451">
    <property type="entry name" value="OUTER MEMBRANE USHER PROTEIN"/>
    <property type="match status" value="1"/>
</dbReference>
<feature type="chain" id="PRO_5047008668" evidence="10">
    <location>
        <begin position="31"/>
        <end position="862"/>
    </location>
</feature>
<dbReference type="InterPro" id="IPR025885">
    <property type="entry name" value="PapC_N"/>
</dbReference>
<evidence type="ECO:0000256" key="3">
    <source>
        <dbReference type="ARBA" id="ARBA00022448"/>
    </source>
</evidence>
<keyword evidence="7 9" id="KW-0472">Membrane</keyword>
<dbReference type="InterPro" id="IPR025949">
    <property type="entry name" value="PapC-like_C"/>
</dbReference>
<dbReference type="InterPro" id="IPR000015">
    <property type="entry name" value="Fimb_usher"/>
</dbReference>
<dbReference type="Gene3D" id="2.60.40.2070">
    <property type="match status" value="1"/>
</dbReference>
<dbReference type="PANTHER" id="PTHR30451:SF20">
    <property type="entry name" value="FIMBRIAE USHER"/>
    <property type="match status" value="1"/>
</dbReference>
<keyword evidence="6 10" id="KW-0732">Signal</keyword>
<organism evidence="13 14">
    <name type="scientific">Stenotrophomonas sepilia</name>
    <dbReference type="NCBI Taxonomy" id="2860290"/>
    <lineage>
        <taxon>Bacteria</taxon>
        <taxon>Pseudomonadati</taxon>
        <taxon>Pseudomonadota</taxon>
        <taxon>Gammaproteobacteria</taxon>
        <taxon>Lysobacterales</taxon>
        <taxon>Lysobacteraceae</taxon>
        <taxon>Stenotrophomonas</taxon>
        <taxon>Stenotrophomonas maltophilia group</taxon>
    </lineage>
</organism>
<dbReference type="Gene3D" id="2.60.40.2610">
    <property type="entry name" value="Outer membrane usher protein FimD, plug domain"/>
    <property type="match status" value="1"/>
</dbReference>
<feature type="signal peptide" evidence="10">
    <location>
        <begin position="1"/>
        <end position="30"/>
    </location>
</feature>
<dbReference type="InterPro" id="IPR042186">
    <property type="entry name" value="FimD_plug_dom"/>
</dbReference>
<evidence type="ECO:0000256" key="10">
    <source>
        <dbReference type="SAM" id="SignalP"/>
    </source>
</evidence>
<protein>
    <submittedName>
        <fullName evidence="13">Fimbrial biogenesis outer membrane usher protein CupB3</fullName>
    </submittedName>
</protein>
<comment type="similarity">
    <text evidence="2 9">Belongs to the fimbrial export usher family.</text>
</comment>
<dbReference type="InterPro" id="IPR018030">
    <property type="entry name" value="Fimbrial_membr_usher_CS"/>
</dbReference>
<evidence type="ECO:0000256" key="7">
    <source>
        <dbReference type="ARBA" id="ARBA00023136"/>
    </source>
</evidence>
<dbReference type="Pfam" id="PF00577">
    <property type="entry name" value="Usher"/>
    <property type="match status" value="1"/>
</dbReference>
<evidence type="ECO:0000259" key="11">
    <source>
        <dbReference type="Pfam" id="PF13953"/>
    </source>
</evidence>
<dbReference type="Gene3D" id="2.60.40.3110">
    <property type="match status" value="1"/>
</dbReference>
<evidence type="ECO:0000313" key="14">
    <source>
        <dbReference type="Proteomes" id="UP001306668"/>
    </source>
</evidence>
<dbReference type="EMBL" id="BTRJ01000026">
    <property type="protein sequence ID" value="GMR28337.1"/>
    <property type="molecule type" value="Genomic_DNA"/>
</dbReference>
<name>A0ABQ6QDS8_9GAMM</name>
<keyword evidence="8 9" id="KW-0998">Cell outer membrane</keyword>
<evidence type="ECO:0000256" key="8">
    <source>
        <dbReference type="ARBA" id="ARBA00023237"/>
    </source>
</evidence>